<comment type="caution">
    <text evidence="2">The sequence shown here is derived from an EMBL/GenBank/DDBJ whole genome shotgun (WGS) entry which is preliminary data.</text>
</comment>
<dbReference type="InterPro" id="IPR008011">
    <property type="entry name" value="Complex1_LYR_dom"/>
</dbReference>
<dbReference type="EMBL" id="CANHGI010000003">
    <property type="protein sequence ID" value="CAI5445897.1"/>
    <property type="molecule type" value="Genomic_DNA"/>
</dbReference>
<dbReference type="SUPFAM" id="SSF53335">
    <property type="entry name" value="S-adenosyl-L-methionine-dependent methyltransferases"/>
    <property type="match status" value="1"/>
</dbReference>
<accession>A0A9P1MZY7</accession>
<dbReference type="PANTHER" id="PTHR14614">
    <property type="entry name" value="HEPATOCELLULAR CARCINOMA-ASSOCIATED ANTIGEN"/>
    <property type="match status" value="1"/>
</dbReference>
<dbReference type="PANTHER" id="PTHR14614:SF130">
    <property type="entry name" value="PROTEIN-LYSINE N-METHYLTRANSFERASE EEF2KMT"/>
    <property type="match status" value="1"/>
</dbReference>
<protein>
    <recommendedName>
        <fullName evidence="1">Complex 1 LYR protein domain-containing protein</fullName>
    </recommendedName>
</protein>
<dbReference type="InterPro" id="IPR019410">
    <property type="entry name" value="Methyltransf_16"/>
</dbReference>
<dbReference type="InterPro" id="IPR029063">
    <property type="entry name" value="SAM-dependent_MTases_sf"/>
</dbReference>
<sequence>MNTVSQRVRVIQLYRQILKLGRNWKSKEEGRTEIEKSEILAEARLKFRENRDISDPIEIGKLIYKAEQRIVQADHYGIPYERPEYLPPDTAYSVHSVKQNFQRMSRKHAQVFSDVIVSSPLLDQYKIRKQFQASILKRIITKFEKCGEFVPDEIYDKLGSLMGEKDEEYVERVYFNKNGDQVLFSIEESVNQLSKGTTGLSIWQASCDLANLCQYLPLENKTIIELGAGCGLSGISISANFPSSTVYLTDYNDDVLQILEKNVKKNNLKNCECRSIDWCNFDSKEWLNSNPDLLIAADVVYDTELLPSLCRTISWFLETFPKSCALIACTLRNPESLKCFEKNILKFNMEIVEKISFENSIFDIGDGIEVLTTFPFSSTIQTPTIFYSLGLVR</sequence>
<evidence type="ECO:0000313" key="2">
    <source>
        <dbReference type="EMBL" id="CAI5445897.1"/>
    </source>
</evidence>
<dbReference type="Pfam" id="PF10294">
    <property type="entry name" value="Methyltransf_16"/>
    <property type="match status" value="1"/>
</dbReference>
<reference evidence="2" key="1">
    <citation type="submission" date="2022-11" db="EMBL/GenBank/DDBJ databases">
        <authorList>
            <person name="Kikuchi T."/>
        </authorList>
    </citation>
    <scope>NUCLEOTIDE SEQUENCE</scope>
    <source>
        <strain evidence="2">PS1010</strain>
    </source>
</reference>
<organism evidence="2 3">
    <name type="scientific">Caenorhabditis angaria</name>
    <dbReference type="NCBI Taxonomy" id="860376"/>
    <lineage>
        <taxon>Eukaryota</taxon>
        <taxon>Metazoa</taxon>
        <taxon>Ecdysozoa</taxon>
        <taxon>Nematoda</taxon>
        <taxon>Chromadorea</taxon>
        <taxon>Rhabditida</taxon>
        <taxon>Rhabditina</taxon>
        <taxon>Rhabditomorpha</taxon>
        <taxon>Rhabditoidea</taxon>
        <taxon>Rhabditidae</taxon>
        <taxon>Peloderinae</taxon>
        <taxon>Caenorhabditis</taxon>
    </lineage>
</organism>
<proteinExistence type="predicted"/>
<dbReference type="AlphaFoldDB" id="A0A9P1MZY7"/>
<dbReference type="Proteomes" id="UP001152747">
    <property type="component" value="Unassembled WGS sequence"/>
</dbReference>
<keyword evidence="3" id="KW-1185">Reference proteome</keyword>
<dbReference type="OrthoDB" id="275715at2759"/>
<dbReference type="CDD" id="cd20261">
    <property type="entry name" value="Complex1_LYR_LYRM1"/>
    <property type="match status" value="1"/>
</dbReference>
<name>A0A9P1MZY7_9PELO</name>
<evidence type="ECO:0000259" key="1">
    <source>
        <dbReference type="Pfam" id="PF05347"/>
    </source>
</evidence>
<dbReference type="Pfam" id="PF05347">
    <property type="entry name" value="Complex1_LYR"/>
    <property type="match status" value="1"/>
</dbReference>
<evidence type="ECO:0000313" key="3">
    <source>
        <dbReference type="Proteomes" id="UP001152747"/>
    </source>
</evidence>
<gene>
    <name evidence="2" type="ORF">CAMP_LOCUS8534</name>
</gene>
<feature type="domain" description="Complex 1 LYR protein" evidence="1">
    <location>
        <begin position="9"/>
        <end position="68"/>
    </location>
</feature>
<dbReference type="GO" id="GO:0032991">
    <property type="term" value="C:protein-containing complex"/>
    <property type="evidence" value="ECO:0007669"/>
    <property type="project" value="TreeGrafter"/>
</dbReference>
<dbReference type="Gene3D" id="3.40.50.150">
    <property type="entry name" value="Vaccinia Virus protein VP39"/>
    <property type="match status" value="1"/>
</dbReference>
<dbReference type="InterPro" id="IPR045294">
    <property type="entry name" value="Complex1_LYR_LYRM1"/>
</dbReference>